<evidence type="ECO:0008006" key="13">
    <source>
        <dbReference type="Google" id="ProtNLM"/>
    </source>
</evidence>
<evidence type="ECO:0000259" key="9">
    <source>
        <dbReference type="PROSITE" id="PS50878"/>
    </source>
</evidence>
<dbReference type="Gene3D" id="1.10.340.70">
    <property type="match status" value="1"/>
</dbReference>
<dbReference type="Gene3D" id="3.30.70.270">
    <property type="match status" value="1"/>
</dbReference>
<feature type="domain" description="Integrase catalytic" evidence="10">
    <location>
        <begin position="1554"/>
        <end position="1742"/>
    </location>
</feature>
<dbReference type="InterPro" id="IPR001995">
    <property type="entry name" value="Peptidase_A2_cat"/>
</dbReference>
<dbReference type="InterPro" id="IPR036397">
    <property type="entry name" value="RNaseH_sf"/>
</dbReference>
<dbReference type="Pfam" id="PF18701">
    <property type="entry name" value="DUF5641"/>
    <property type="match status" value="1"/>
</dbReference>
<dbReference type="Gene3D" id="3.10.10.10">
    <property type="entry name" value="HIV Type 1 Reverse Transcriptase, subunit A, domain 1"/>
    <property type="match status" value="1"/>
</dbReference>
<dbReference type="GO" id="GO:0006508">
    <property type="term" value="P:proteolysis"/>
    <property type="evidence" value="ECO:0007669"/>
    <property type="project" value="InterPro"/>
</dbReference>
<dbReference type="InterPro" id="IPR001584">
    <property type="entry name" value="Integrase_cat-core"/>
</dbReference>
<evidence type="ECO:0000256" key="4">
    <source>
        <dbReference type="ARBA" id="ARBA00022759"/>
    </source>
</evidence>
<feature type="compositionally biased region" description="Basic and acidic residues" evidence="7">
    <location>
        <begin position="497"/>
        <end position="530"/>
    </location>
</feature>
<feature type="region of interest" description="Disordered" evidence="7">
    <location>
        <begin position="433"/>
        <end position="532"/>
    </location>
</feature>
<evidence type="ECO:0000256" key="6">
    <source>
        <dbReference type="ARBA" id="ARBA00022918"/>
    </source>
</evidence>
<evidence type="ECO:0000256" key="7">
    <source>
        <dbReference type="SAM" id="MobiDB-lite"/>
    </source>
</evidence>
<dbReference type="PROSITE" id="PS50175">
    <property type="entry name" value="ASP_PROT_RETROV"/>
    <property type="match status" value="1"/>
</dbReference>
<dbReference type="GO" id="GO:0004519">
    <property type="term" value="F:endonuclease activity"/>
    <property type="evidence" value="ECO:0007669"/>
    <property type="project" value="UniProtKB-KW"/>
</dbReference>
<dbReference type="PANTHER" id="PTHR47331">
    <property type="entry name" value="PHD-TYPE DOMAIN-CONTAINING PROTEIN"/>
    <property type="match status" value="1"/>
</dbReference>
<feature type="compositionally biased region" description="Polar residues" evidence="7">
    <location>
        <begin position="1867"/>
        <end position="1894"/>
    </location>
</feature>
<dbReference type="SUPFAM" id="SSF53098">
    <property type="entry name" value="Ribonuclease H-like"/>
    <property type="match status" value="1"/>
</dbReference>
<keyword evidence="4" id="KW-0255">Endonuclease</keyword>
<dbReference type="GO" id="GO:0003964">
    <property type="term" value="F:RNA-directed DNA polymerase activity"/>
    <property type="evidence" value="ECO:0007669"/>
    <property type="project" value="UniProtKB-KW"/>
</dbReference>
<dbReference type="eggNOG" id="KOG0017">
    <property type="taxonomic scope" value="Eukaryota"/>
</dbReference>
<proteinExistence type="predicted"/>
<dbReference type="SUPFAM" id="SSF56672">
    <property type="entry name" value="DNA/RNA polymerases"/>
    <property type="match status" value="1"/>
</dbReference>
<dbReference type="Pfam" id="PF05380">
    <property type="entry name" value="Peptidase_A17"/>
    <property type="match status" value="1"/>
</dbReference>
<keyword evidence="3" id="KW-0540">Nuclease</keyword>
<feature type="region of interest" description="Disordered" evidence="7">
    <location>
        <begin position="1862"/>
        <end position="1970"/>
    </location>
</feature>
<dbReference type="InterPro" id="IPR043128">
    <property type="entry name" value="Rev_trsase/Diguanyl_cyclase"/>
</dbReference>
<dbReference type="Pfam" id="PF00078">
    <property type="entry name" value="RVT_1"/>
    <property type="match status" value="1"/>
</dbReference>
<dbReference type="PANTHER" id="PTHR47331:SF1">
    <property type="entry name" value="GAG-LIKE PROTEIN"/>
    <property type="match status" value="1"/>
</dbReference>
<evidence type="ECO:0000256" key="1">
    <source>
        <dbReference type="ARBA" id="ARBA00022679"/>
    </source>
</evidence>
<evidence type="ECO:0000259" key="10">
    <source>
        <dbReference type="PROSITE" id="PS50994"/>
    </source>
</evidence>
<reference evidence="12" key="1">
    <citation type="submission" date="2011-07" db="EMBL/GenBank/DDBJ databases">
        <authorList>
            <consortium name="Caenorhabditis brenneri Sequencing and Analysis Consortium"/>
            <person name="Wilson R.K."/>
        </authorList>
    </citation>
    <scope>NUCLEOTIDE SEQUENCE [LARGE SCALE GENOMIC DNA]</scope>
    <source>
        <strain evidence="12">PB2801</strain>
    </source>
</reference>
<dbReference type="Pfam" id="PF17921">
    <property type="entry name" value="Integrase_H2C2"/>
    <property type="match status" value="1"/>
</dbReference>
<dbReference type="EMBL" id="GL379871">
    <property type="protein sequence ID" value="EGT58684.1"/>
    <property type="molecule type" value="Genomic_DNA"/>
</dbReference>
<protein>
    <recommendedName>
        <fullName evidence="13">Integrase catalytic domain-containing protein</fullName>
    </recommendedName>
</protein>
<feature type="region of interest" description="Disordered" evidence="7">
    <location>
        <begin position="32"/>
        <end position="56"/>
    </location>
</feature>
<dbReference type="PROSITE" id="PS50994">
    <property type="entry name" value="INTEGRASE"/>
    <property type="match status" value="1"/>
</dbReference>
<organism evidence="12">
    <name type="scientific">Caenorhabditis brenneri</name>
    <name type="common">Nematode worm</name>
    <dbReference type="NCBI Taxonomy" id="135651"/>
    <lineage>
        <taxon>Eukaryota</taxon>
        <taxon>Metazoa</taxon>
        <taxon>Ecdysozoa</taxon>
        <taxon>Nematoda</taxon>
        <taxon>Chromadorea</taxon>
        <taxon>Rhabditida</taxon>
        <taxon>Rhabditina</taxon>
        <taxon>Rhabditomorpha</taxon>
        <taxon>Rhabditoidea</taxon>
        <taxon>Rhabditidae</taxon>
        <taxon>Peloderinae</taxon>
        <taxon>Caenorhabditis</taxon>
    </lineage>
</organism>
<dbReference type="InParanoid" id="G0NE91"/>
<dbReference type="InterPro" id="IPR041588">
    <property type="entry name" value="Integrase_H2C2"/>
</dbReference>
<dbReference type="GO" id="GO:0015074">
    <property type="term" value="P:DNA integration"/>
    <property type="evidence" value="ECO:0007669"/>
    <property type="project" value="InterPro"/>
</dbReference>
<dbReference type="InterPro" id="IPR043502">
    <property type="entry name" value="DNA/RNA_pol_sf"/>
</dbReference>
<dbReference type="GO" id="GO:0004190">
    <property type="term" value="F:aspartic-type endopeptidase activity"/>
    <property type="evidence" value="ECO:0007669"/>
    <property type="project" value="InterPro"/>
</dbReference>
<evidence type="ECO:0000259" key="8">
    <source>
        <dbReference type="PROSITE" id="PS50175"/>
    </source>
</evidence>
<dbReference type="HOGENOM" id="CLU_000526_5_0_1"/>
<dbReference type="Proteomes" id="UP000008068">
    <property type="component" value="Unassembled WGS sequence"/>
</dbReference>
<accession>G0NE91</accession>
<keyword evidence="5" id="KW-0378">Hydrolase</keyword>
<feature type="domain" description="Reverse transcriptase" evidence="9">
    <location>
        <begin position="834"/>
        <end position="1051"/>
    </location>
</feature>
<gene>
    <name evidence="11" type="ORF">CAEBREN_31684</name>
</gene>
<feature type="region of interest" description="Disordered" evidence="7">
    <location>
        <begin position="298"/>
        <end position="333"/>
    </location>
</feature>
<dbReference type="PROSITE" id="PS00141">
    <property type="entry name" value="ASP_PROTEASE"/>
    <property type="match status" value="1"/>
</dbReference>
<keyword evidence="12" id="KW-1185">Reference proteome</keyword>
<evidence type="ECO:0000256" key="3">
    <source>
        <dbReference type="ARBA" id="ARBA00022722"/>
    </source>
</evidence>
<dbReference type="InterPro" id="IPR040676">
    <property type="entry name" value="DUF5641"/>
</dbReference>
<keyword evidence="2" id="KW-0548">Nucleotidyltransferase</keyword>
<dbReference type="Gene3D" id="3.30.420.10">
    <property type="entry name" value="Ribonuclease H-like superfamily/Ribonuclease H"/>
    <property type="match status" value="1"/>
</dbReference>
<keyword evidence="6" id="KW-0695">RNA-directed DNA polymerase</keyword>
<dbReference type="OrthoDB" id="5872779at2759"/>
<feature type="compositionally biased region" description="Basic and acidic residues" evidence="7">
    <location>
        <begin position="1948"/>
        <end position="1959"/>
    </location>
</feature>
<evidence type="ECO:0000256" key="5">
    <source>
        <dbReference type="ARBA" id="ARBA00022801"/>
    </source>
</evidence>
<dbReference type="InterPro" id="IPR012337">
    <property type="entry name" value="RNaseH-like_sf"/>
</dbReference>
<evidence type="ECO:0000313" key="12">
    <source>
        <dbReference type="Proteomes" id="UP000008068"/>
    </source>
</evidence>
<keyword evidence="1" id="KW-0808">Transferase</keyword>
<feature type="compositionally biased region" description="Polar residues" evidence="7">
    <location>
        <begin position="433"/>
        <end position="450"/>
    </location>
</feature>
<dbReference type="InterPro" id="IPR000477">
    <property type="entry name" value="RT_dom"/>
</dbReference>
<dbReference type="InterPro" id="IPR008042">
    <property type="entry name" value="Retrotrans_Pao"/>
</dbReference>
<dbReference type="GO" id="GO:0003676">
    <property type="term" value="F:nucleic acid binding"/>
    <property type="evidence" value="ECO:0007669"/>
    <property type="project" value="InterPro"/>
</dbReference>
<feature type="domain" description="Peptidase A2" evidence="8">
    <location>
        <begin position="558"/>
        <end position="596"/>
    </location>
</feature>
<feature type="compositionally biased region" description="Basic and acidic residues" evidence="7">
    <location>
        <begin position="1908"/>
        <end position="1929"/>
    </location>
</feature>
<dbReference type="GO" id="GO:0042575">
    <property type="term" value="C:DNA polymerase complex"/>
    <property type="evidence" value="ECO:0007669"/>
    <property type="project" value="UniProtKB-ARBA"/>
</dbReference>
<dbReference type="STRING" id="135651.G0NE91"/>
<evidence type="ECO:0000256" key="2">
    <source>
        <dbReference type="ARBA" id="ARBA00022695"/>
    </source>
</evidence>
<dbReference type="InterPro" id="IPR001969">
    <property type="entry name" value="Aspartic_peptidase_AS"/>
</dbReference>
<evidence type="ECO:0000313" key="11">
    <source>
        <dbReference type="EMBL" id="EGT58684.1"/>
    </source>
</evidence>
<feature type="compositionally biased region" description="Basic and acidic residues" evidence="7">
    <location>
        <begin position="298"/>
        <end position="320"/>
    </location>
</feature>
<sequence length="1970" mass="225842">MNMITSVIEQYDRTEQVVVVLQTTEPDVTYPRMGCDSEKKRRPSTEQLGKHSSAMARRQGDFLASKKRLITKFAKDAGLHMVASGELLTNIKSEATTPESVKGDILQCQADIEGDIIWMENLDQWIKGQIATIQEEMDDDNKVSEYTESLKKHALENRQYEKLIKKLKYHRQELAAIVESQEEWEQLPPTPRDSNEEIDYPWNLSDAEELGDEDKAVMMGEARRHVSRMIQAEVSEQIKSVIPPPDMQPRASQELMEIEMEEMREQLGEMAEMRDKLGEMDVMKAKLRHMDKVEKRLQVLEKEKNKDREQKGVTDKKDETDMPQNRKHKVSERTKIPNMRFGDAQNQCQRNTTWHANKIAASFAYPQNITLENAQKANCIAKCVKSVTTPSSTIQVPLRQQETLPIQMGGHFMDNNLETSHSTAINTIITEATSLPTSQEHMVTTSNNSHNSKHRSPELQQQPARSRLIRDASDKTNQAPRGAIQPAEKSVGLPNKIRAENERCDAKEEKEKDKNTKEKSQSNEKKRSEAEISVFTADDNTNASMAYIMLKTDEGKNLIGLIDTGANCCLISDASAQKNQIQVYDKVKMRLRGIGSDEAFETNLYKIQVNNYVIKAKGYSRLDTTAHIQQITTEEFQKIKELGMDTSSLKKLNKCDGRKVDMIIGTNVLWQLLKTAKIKAISKNKSIVNTEIGNFILPTPFTGEEEESEIYTTEELPSTNSEITEDDEEDDWMEAMEKMWRLNVLGLQDPEMIEEEMSQTEEAMAEFKKGVIWEDGKLLVKLPLNGNEVHLDDNLAVAMKRLINQVYQLAPNEDALREYNDIIVKQEASGFIERCDDIQPKGKSFYIPQHAVFKKESNTTKLRIVLDASSHAAGKLSLNQCIKNMPSMVKLLTGILLRCRTGKYYLSSDIEKAFHQIRLQEEDRDYTRFVWLKDVSKGPVSGNFVTYRFTRIPFGMSCSPFLLAASLLTYMEQYPAAINQQIESNLYVDNLLFLTNNEQELPEMYKASKRAAESWGMNLRQYQSNSKTISKFIPEEDRAPDKPNKQLGMIFDAEKDTLSIPIPEPPVGKPTKKSLQSFLAKIYDPMGLLAPLTVRLKQFIQSLWNTKIGWKQPIPEDTMPIWESIKKDFQHTEYTMKRQLTERYDYKSTKLIIFSDASKNNFGMAAYLRFEFPDKSHQTQLLLGKSRVKPLKGSERLTIPRLELLALALATSLALYIKEELHKCVPFESVEFFSDSMIALAWTTTRKPLKCFVSNKVKLIKENCKRLSDMGIEHKLHYVSTDQNPADLTTRGKSSPELFQAKLWLEGPEFLNKPVNQWPHQWKDSATIPKWLATAMSEEVIGKEGKVNYEESDGVQEHVICLTTATEGENEIHHESVIPYESTNSLSKLIRYTRRVMNAVGKFSRKKTWTPPGVEGYNERRTAALYYLILDHYKDTASRSEYRIPSDLKPMQDQYGIIRYGTRLDKSELAHDTKYPIILVRGHKLTEMIVRSIHIAKRHMGTEQLVAECRKTYWIPKCRQLARTVVRTCVQCRKLRGRPFRYPEIPPLPLIRVKRSKPFAHTGVDYFGPIWYNGSNSQRKCWVLICTCVTTRNVHLEMVSNNGTTEFILAMRRFFARRGAPKTVVLDNARTFVLGEKIFNGDIRRMAEENDTLTSFLDQNPMEWKFITPLSPWKGGIYERVIGIVKKMLYASGDTAKFNYVELFTVITEVEAIVNSRPISRNPESVNEPTVVRPADFISPEVTLGVLQDDTESEVADASNTETTTRLHLAAINRHLSDLWKRWEEMYLTQLKVAKIKVKQYTITQPKVDQVVLMEEKLQARHKWPLARIMAVHPNESGQIRTVTVRCNGKEMLRSVNQLIPLELEPENSTPSDTGDISVSNQSNSEVKEQSQITEPPKEANMEVPAEIPKHDDKRVKERHPLTRRERAFLPRKAKLGRQYCEINSDSEEGRQNQDEKDKSQKRRQKVTNG</sequence>
<name>G0NE91_CAEBE</name>
<dbReference type="PROSITE" id="PS50878">
    <property type="entry name" value="RT_POL"/>
    <property type="match status" value="1"/>
</dbReference>
<feature type="compositionally biased region" description="Basic residues" evidence="7">
    <location>
        <begin position="1960"/>
        <end position="1970"/>
    </location>
</feature>